<feature type="domain" description="Serpin" evidence="2">
    <location>
        <begin position="119"/>
        <end position="429"/>
    </location>
</feature>
<dbReference type="SMART" id="SM00093">
    <property type="entry name" value="SERPIN"/>
    <property type="match status" value="1"/>
</dbReference>
<dbReference type="InterPro" id="IPR023796">
    <property type="entry name" value="Serpin_dom"/>
</dbReference>
<dbReference type="PANTHER" id="PTHR11461">
    <property type="entry name" value="SERINE PROTEASE INHIBITOR, SERPIN"/>
    <property type="match status" value="1"/>
</dbReference>
<dbReference type="GO" id="GO:0004867">
    <property type="term" value="F:serine-type endopeptidase inhibitor activity"/>
    <property type="evidence" value="ECO:0007669"/>
    <property type="project" value="InterPro"/>
</dbReference>
<dbReference type="InterPro" id="IPR000215">
    <property type="entry name" value="Serpin_fam"/>
</dbReference>
<proteinExistence type="inferred from homology"/>
<evidence type="ECO:0000259" key="2">
    <source>
        <dbReference type="SMART" id="SM00093"/>
    </source>
</evidence>
<evidence type="ECO:0000313" key="3">
    <source>
        <dbReference type="EMBL" id="AYV84846.1"/>
    </source>
</evidence>
<organism evidence="3">
    <name type="scientific">Hyperionvirus sp</name>
    <dbReference type="NCBI Taxonomy" id="2487770"/>
    <lineage>
        <taxon>Viruses</taxon>
        <taxon>Varidnaviria</taxon>
        <taxon>Bamfordvirae</taxon>
        <taxon>Nucleocytoviricota</taxon>
        <taxon>Megaviricetes</taxon>
        <taxon>Imitervirales</taxon>
        <taxon>Mimiviridae</taxon>
        <taxon>Klosneuvirinae</taxon>
    </lineage>
</organism>
<dbReference type="EMBL" id="MK072426">
    <property type="protein sequence ID" value="AYV84846.1"/>
    <property type="molecule type" value="Genomic_DNA"/>
</dbReference>
<dbReference type="SUPFAM" id="SSF56574">
    <property type="entry name" value="Serpins"/>
    <property type="match status" value="1"/>
</dbReference>
<dbReference type="Pfam" id="PF00079">
    <property type="entry name" value="Serpin"/>
    <property type="match status" value="1"/>
</dbReference>
<name>A0A3G5ACA8_9VIRU</name>
<dbReference type="InterPro" id="IPR042178">
    <property type="entry name" value="Serpin_sf_1"/>
</dbReference>
<evidence type="ECO:0000256" key="1">
    <source>
        <dbReference type="RuleBase" id="RU000411"/>
    </source>
</evidence>
<comment type="similarity">
    <text evidence="1">Belongs to the serpin family.</text>
</comment>
<dbReference type="InterPro" id="IPR036186">
    <property type="entry name" value="Serpin_sf"/>
</dbReference>
<reference evidence="3" key="1">
    <citation type="submission" date="2018-10" db="EMBL/GenBank/DDBJ databases">
        <title>Hidden diversity of soil giant viruses.</title>
        <authorList>
            <person name="Schulz F."/>
            <person name="Alteio L."/>
            <person name="Goudeau D."/>
            <person name="Ryan E.M."/>
            <person name="Malmstrom R.R."/>
            <person name="Blanchard J."/>
            <person name="Woyke T."/>
        </authorList>
    </citation>
    <scope>NUCLEOTIDE SEQUENCE</scope>
    <source>
        <strain evidence="3">HYV1</strain>
    </source>
</reference>
<dbReference type="Gene3D" id="3.30.497.10">
    <property type="entry name" value="Antithrombin, subunit I, domain 2"/>
    <property type="match status" value="1"/>
</dbReference>
<dbReference type="InterPro" id="IPR042185">
    <property type="entry name" value="Serpin_sf_2"/>
</dbReference>
<protein>
    <submittedName>
        <fullName evidence="3">Serine proteinase inhibitor</fullName>
    </submittedName>
</protein>
<dbReference type="GO" id="GO:0005615">
    <property type="term" value="C:extracellular space"/>
    <property type="evidence" value="ECO:0007669"/>
    <property type="project" value="InterPro"/>
</dbReference>
<accession>A0A3G5ACA8</accession>
<sequence length="431" mass="48939">MGVIIIRIMYSRVSRLEQDRELNVTNKIAQPSGKFGEITGEEFNVSEIEYGMPIRSAYSGKKLQMNIDKSKKEGSREPENLMGRNYSMVAGAPDEKVIPELYGLDAGSFLSSYINKFSVNFFTFLKNQLDERFCVSPYGIFNVFGVLYVASKGESEREIYDFFSMISKENVLEGLGHIRQYMAAIQMKNLIAINKDLGINKKFVKEINRIVDVYPVDVNSAESTAGDINVFVDKFSSGMVLPISMGVMERAQVLCINLGVFKPIWKFKFDKIIDSKFIGGAINKVKMLVGLGGWHEYCEDSLNQIVELRCLGDVMSMGIILSKELVIPEIDGDEMNSLLKNLKRTLIEEVRIPVFTQQVKMKLTNVLFQSGLKGVFNRLEIPELVGGGGECIRCGSKYHGCCGKWEWERRRKECWWFEYSIYCGSSIYLLF</sequence>
<gene>
    <name evidence="3" type="ORF">Hyperionvirus44_4</name>
</gene>
<dbReference type="Gene3D" id="2.30.39.10">
    <property type="entry name" value="Alpha-1-antitrypsin, domain 1"/>
    <property type="match status" value="1"/>
</dbReference>
<dbReference type="PANTHER" id="PTHR11461:SF211">
    <property type="entry name" value="GH10112P-RELATED"/>
    <property type="match status" value="1"/>
</dbReference>